<dbReference type="PANTHER" id="PTHR28647">
    <property type="entry name" value="UNIQUE CARTILAGE MATRIX-ASSOCIATED PROTEIN"/>
    <property type="match status" value="1"/>
</dbReference>
<comment type="similarity">
    <text evidence="3">Belongs to the UCMA family.</text>
</comment>
<comment type="caution">
    <text evidence="12">The sequence shown here is derived from an EMBL/GenBank/DDBJ whole genome shotgun (WGS) entry which is preliminary data.</text>
</comment>
<keyword evidence="6" id="KW-0272">Extracellular matrix</keyword>
<dbReference type="GO" id="GO:0048706">
    <property type="term" value="P:embryonic skeletal system development"/>
    <property type="evidence" value="ECO:0007669"/>
    <property type="project" value="TreeGrafter"/>
</dbReference>
<dbReference type="Proteomes" id="UP001044222">
    <property type="component" value="Chromosome 7"/>
</dbReference>
<comment type="function">
    <text evidence="1">May be involved in the negative control of osteogenic differentiation of osteochondrogenic precursor cells in peripheral zones of fetal cartilage and at the cartilage-bone interface.</text>
</comment>
<feature type="chain" id="PRO_5039467703" description="Unique cartilage matrix-associated protein" evidence="11">
    <location>
        <begin position="27"/>
        <end position="139"/>
    </location>
</feature>
<evidence type="ECO:0000313" key="12">
    <source>
        <dbReference type="EMBL" id="KAG5846036.1"/>
    </source>
</evidence>
<keyword evidence="8 11" id="KW-0732">Signal</keyword>
<organism evidence="12 13">
    <name type="scientific">Anguilla anguilla</name>
    <name type="common">European freshwater eel</name>
    <name type="synonym">Muraena anguilla</name>
    <dbReference type="NCBI Taxonomy" id="7936"/>
    <lineage>
        <taxon>Eukaryota</taxon>
        <taxon>Metazoa</taxon>
        <taxon>Chordata</taxon>
        <taxon>Craniata</taxon>
        <taxon>Vertebrata</taxon>
        <taxon>Euteleostomi</taxon>
        <taxon>Actinopterygii</taxon>
        <taxon>Neopterygii</taxon>
        <taxon>Teleostei</taxon>
        <taxon>Anguilliformes</taxon>
        <taxon>Anguillidae</taxon>
        <taxon>Anguilla</taxon>
    </lineage>
</organism>
<feature type="signal peptide" evidence="11">
    <location>
        <begin position="1"/>
        <end position="26"/>
    </location>
</feature>
<protein>
    <recommendedName>
        <fullName evidence="4">Unique cartilage matrix-associated protein</fullName>
    </recommendedName>
</protein>
<keyword evidence="7" id="KW-0765">Sulfation</keyword>
<evidence type="ECO:0000256" key="9">
    <source>
        <dbReference type="ARBA" id="ARBA00023054"/>
    </source>
</evidence>
<dbReference type="InterPro" id="IPR031386">
    <property type="entry name" value="UCMA"/>
</dbReference>
<proteinExistence type="inferred from homology"/>
<dbReference type="GO" id="GO:0031012">
    <property type="term" value="C:extracellular matrix"/>
    <property type="evidence" value="ECO:0007669"/>
    <property type="project" value="TreeGrafter"/>
</dbReference>
<evidence type="ECO:0000256" key="4">
    <source>
        <dbReference type="ARBA" id="ARBA00013765"/>
    </source>
</evidence>
<dbReference type="PANTHER" id="PTHR28647:SF2">
    <property type="entry name" value="UNIQUE CARTILAGE MATRIX-ASSOCIATED PROTEIN"/>
    <property type="match status" value="1"/>
</dbReference>
<keyword evidence="9" id="KW-0175">Coiled coil</keyword>
<evidence type="ECO:0000256" key="5">
    <source>
        <dbReference type="ARBA" id="ARBA00022525"/>
    </source>
</evidence>
<evidence type="ECO:0000256" key="11">
    <source>
        <dbReference type="SAM" id="SignalP"/>
    </source>
</evidence>
<keyword evidence="13" id="KW-1185">Reference proteome</keyword>
<comment type="subcellular location">
    <subcellularLocation>
        <location evidence="2">Secreted</location>
        <location evidence="2">Extracellular space</location>
        <location evidence="2">Extracellular matrix</location>
    </subcellularLocation>
</comment>
<accession>A0A9D3MDC0</accession>
<reference evidence="12" key="1">
    <citation type="submission" date="2021-01" db="EMBL/GenBank/DDBJ databases">
        <title>A chromosome-scale assembly of European eel, Anguilla anguilla.</title>
        <authorList>
            <person name="Henkel C."/>
            <person name="Jong-Raadsen S.A."/>
            <person name="Dufour S."/>
            <person name="Weltzien F.-A."/>
            <person name="Palstra A.P."/>
            <person name="Pelster B."/>
            <person name="Spaink H.P."/>
            <person name="Van Den Thillart G.E."/>
            <person name="Jansen H."/>
            <person name="Zahm M."/>
            <person name="Klopp C."/>
            <person name="Cedric C."/>
            <person name="Louis A."/>
            <person name="Berthelot C."/>
            <person name="Parey E."/>
            <person name="Roest Crollius H."/>
            <person name="Montfort J."/>
            <person name="Robinson-Rechavi M."/>
            <person name="Bucao C."/>
            <person name="Bouchez O."/>
            <person name="Gislard M."/>
            <person name="Lluch J."/>
            <person name="Milhes M."/>
            <person name="Lampietro C."/>
            <person name="Lopez Roques C."/>
            <person name="Donnadieu C."/>
            <person name="Braasch I."/>
            <person name="Desvignes T."/>
            <person name="Postlethwait J."/>
            <person name="Bobe J."/>
            <person name="Guiguen Y."/>
            <person name="Dirks R."/>
        </authorList>
    </citation>
    <scope>NUCLEOTIDE SEQUENCE</scope>
    <source>
        <strain evidence="12">Tag_6206</strain>
        <tissue evidence="12">Liver</tissue>
    </source>
</reference>
<evidence type="ECO:0000256" key="3">
    <source>
        <dbReference type="ARBA" id="ARBA00011000"/>
    </source>
</evidence>
<dbReference type="AlphaFoldDB" id="A0A9D3MDC0"/>
<evidence type="ECO:0000256" key="7">
    <source>
        <dbReference type="ARBA" id="ARBA00022641"/>
    </source>
</evidence>
<feature type="region of interest" description="Disordered" evidence="10">
    <location>
        <begin position="60"/>
        <end position="116"/>
    </location>
</feature>
<feature type="region of interest" description="Disordered" evidence="10">
    <location>
        <begin position="24"/>
        <end position="48"/>
    </location>
</feature>
<sequence>MSWTRPVTLALLAALLVLTLSRGSEGAAVRDDPADTETGAPQGAARRVFMPEAEAANFFRRRSRRTAKSQAEINAEQRQRLAVDERRREYHEEQRNEFENYAEEERDEQNERTREKVEQWREFHYDGLYPSYQYNRHHV</sequence>
<name>A0A9D3MDC0_ANGAN</name>
<dbReference type="EMBL" id="JAFIRN010000007">
    <property type="protein sequence ID" value="KAG5846036.1"/>
    <property type="molecule type" value="Genomic_DNA"/>
</dbReference>
<dbReference type="Pfam" id="PF17085">
    <property type="entry name" value="UCMA"/>
    <property type="match status" value="1"/>
</dbReference>
<gene>
    <name evidence="12" type="ORF">ANANG_G00145460</name>
</gene>
<evidence type="ECO:0000256" key="6">
    <source>
        <dbReference type="ARBA" id="ARBA00022530"/>
    </source>
</evidence>
<keyword evidence="5" id="KW-0964">Secreted</keyword>
<evidence type="ECO:0000256" key="10">
    <source>
        <dbReference type="SAM" id="MobiDB-lite"/>
    </source>
</evidence>
<evidence type="ECO:0000313" key="13">
    <source>
        <dbReference type="Proteomes" id="UP001044222"/>
    </source>
</evidence>
<evidence type="ECO:0000256" key="8">
    <source>
        <dbReference type="ARBA" id="ARBA00022729"/>
    </source>
</evidence>
<feature type="compositionally biased region" description="Basic and acidic residues" evidence="10">
    <location>
        <begin position="75"/>
        <end position="98"/>
    </location>
</feature>
<evidence type="ECO:0000256" key="2">
    <source>
        <dbReference type="ARBA" id="ARBA00004498"/>
    </source>
</evidence>
<dbReference type="GO" id="GO:0045667">
    <property type="term" value="P:regulation of osteoblast differentiation"/>
    <property type="evidence" value="ECO:0007669"/>
    <property type="project" value="InterPro"/>
</dbReference>
<evidence type="ECO:0000256" key="1">
    <source>
        <dbReference type="ARBA" id="ARBA00002111"/>
    </source>
</evidence>